<protein>
    <recommendedName>
        <fullName evidence="4">Ecp2 effector protein domain-containing protein</fullName>
    </recommendedName>
</protein>
<evidence type="ECO:0008006" key="4">
    <source>
        <dbReference type="Google" id="ProtNLM"/>
    </source>
</evidence>
<keyword evidence="3" id="KW-1185">Reference proteome</keyword>
<keyword evidence="1" id="KW-0732">Signal</keyword>
<gene>
    <name evidence="2" type="ORF">BT63DRAFT_430281</name>
</gene>
<reference evidence="2" key="1">
    <citation type="journal article" date="2020" name="Stud. Mycol.">
        <title>101 Dothideomycetes genomes: a test case for predicting lifestyles and emergence of pathogens.</title>
        <authorList>
            <person name="Haridas S."/>
            <person name="Albert R."/>
            <person name="Binder M."/>
            <person name="Bloem J."/>
            <person name="Labutti K."/>
            <person name="Salamov A."/>
            <person name="Andreopoulos B."/>
            <person name="Baker S."/>
            <person name="Barry K."/>
            <person name="Bills G."/>
            <person name="Bluhm B."/>
            <person name="Cannon C."/>
            <person name="Castanera R."/>
            <person name="Culley D."/>
            <person name="Daum C."/>
            <person name="Ezra D."/>
            <person name="Gonzalez J."/>
            <person name="Henrissat B."/>
            <person name="Kuo A."/>
            <person name="Liang C."/>
            <person name="Lipzen A."/>
            <person name="Lutzoni F."/>
            <person name="Magnuson J."/>
            <person name="Mondo S."/>
            <person name="Nolan M."/>
            <person name="Ohm R."/>
            <person name="Pangilinan J."/>
            <person name="Park H.-J."/>
            <person name="Ramirez L."/>
            <person name="Alfaro M."/>
            <person name="Sun H."/>
            <person name="Tritt A."/>
            <person name="Yoshinaga Y."/>
            <person name="Zwiers L.-H."/>
            <person name="Turgeon B."/>
            <person name="Goodwin S."/>
            <person name="Spatafora J."/>
            <person name="Crous P."/>
            <person name="Grigoriev I."/>
        </authorList>
    </citation>
    <scope>NUCLEOTIDE SEQUENCE</scope>
    <source>
        <strain evidence="2">CBS 115976</strain>
    </source>
</reference>
<sequence length="144" mass="15492">MRLFAIFATIVGALGAASAVALPAPTYQQEAQNVTIAGQTYPLLCNQLNLNLKDIDYCIGILMDSRGQVCWTKPKDSGTFCQKSGVFVSGTNWGDNGPHQASCQTEVEPKVQMIRDRCGSRGGSIGVHGTQNNDLVVHVADHWV</sequence>
<feature type="chain" id="PRO_5025625452" description="Ecp2 effector protein domain-containing protein" evidence="1">
    <location>
        <begin position="20"/>
        <end position="144"/>
    </location>
</feature>
<accession>A0A6A6TUJ9</accession>
<evidence type="ECO:0000256" key="1">
    <source>
        <dbReference type="SAM" id="SignalP"/>
    </source>
</evidence>
<feature type="signal peptide" evidence="1">
    <location>
        <begin position="1"/>
        <end position="19"/>
    </location>
</feature>
<dbReference type="Proteomes" id="UP000799302">
    <property type="component" value="Unassembled WGS sequence"/>
</dbReference>
<evidence type="ECO:0000313" key="2">
    <source>
        <dbReference type="EMBL" id="KAF2663430.1"/>
    </source>
</evidence>
<dbReference type="EMBL" id="MU004245">
    <property type="protein sequence ID" value="KAF2663430.1"/>
    <property type="molecule type" value="Genomic_DNA"/>
</dbReference>
<name>A0A6A6TUJ9_9PEZI</name>
<evidence type="ECO:0000313" key="3">
    <source>
        <dbReference type="Proteomes" id="UP000799302"/>
    </source>
</evidence>
<dbReference type="AlphaFoldDB" id="A0A6A6TUJ9"/>
<proteinExistence type="predicted"/>
<organism evidence="2 3">
    <name type="scientific">Microthyrium microscopicum</name>
    <dbReference type="NCBI Taxonomy" id="703497"/>
    <lineage>
        <taxon>Eukaryota</taxon>
        <taxon>Fungi</taxon>
        <taxon>Dikarya</taxon>
        <taxon>Ascomycota</taxon>
        <taxon>Pezizomycotina</taxon>
        <taxon>Dothideomycetes</taxon>
        <taxon>Dothideomycetes incertae sedis</taxon>
        <taxon>Microthyriales</taxon>
        <taxon>Microthyriaceae</taxon>
        <taxon>Microthyrium</taxon>
    </lineage>
</organism>